<dbReference type="PANTHER" id="PTHR40255:SF1">
    <property type="entry name" value="PROTOPORPHYRINOGEN IX OXIDASE"/>
    <property type="match status" value="1"/>
</dbReference>
<keyword evidence="8 14" id="KW-0479">Metal-binding</keyword>
<dbReference type="InterPro" id="IPR005265">
    <property type="entry name" value="HemJ-like"/>
</dbReference>
<evidence type="ECO:0000313" key="16">
    <source>
        <dbReference type="EMBL" id="MET1257000.1"/>
    </source>
</evidence>
<feature type="binding site" description="axial binding residue" evidence="14">
    <location>
        <position position="10"/>
    </location>
    <ligand>
        <name>heme</name>
        <dbReference type="ChEBI" id="CHEBI:30413"/>
    </ligand>
    <ligandPart>
        <name>Fe</name>
        <dbReference type="ChEBI" id="CHEBI:18248"/>
    </ligandPart>
</feature>
<feature type="transmembrane region" description="Helical" evidence="14">
    <location>
        <begin position="6"/>
        <end position="29"/>
    </location>
</feature>
<dbReference type="EMBL" id="JBEVCJ010000032">
    <property type="protein sequence ID" value="MET1257000.1"/>
    <property type="molecule type" value="Genomic_DNA"/>
</dbReference>
<protein>
    <recommendedName>
        <fullName evidence="4 14">Protoporphyrinogen IX oxidase</fullName>
        <shortName evidence="14">PPO</shortName>
        <ecNumber evidence="14 15">1.3.99.-</ecNumber>
    </recommendedName>
</protein>
<evidence type="ECO:0000256" key="3">
    <source>
        <dbReference type="ARBA" id="ARBA00006501"/>
    </source>
</evidence>
<dbReference type="HAMAP" id="MF_02239">
    <property type="entry name" value="HemJ"/>
    <property type="match status" value="1"/>
</dbReference>
<feature type="transmembrane region" description="Helical" evidence="14">
    <location>
        <begin position="119"/>
        <end position="137"/>
    </location>
</feature>
<sequence length="140" mass="16571">MSYLYIKAFHIIFFTCWFAGLFYLPRFYVNLAMIDNDTTYQHLLVMARKLYRFITPFMLITIALGVWMLILNPGLMKAGWIHAKLTLVVILIGYHFLCGHHLTKFTRLETTKGHVFYRWFNEFPVLILFVVVILATVKPF</sequence>
<dbReference type="PIRSF" id="PIRSF004638">
    <property type="entry name" value="UCP004638"/>
    <property type="match status" value="1"/>
</dbReference>
<dbReference type="Proteomes" id="UP001548189">
    <property type="component" value="Unassembled WGS sequence"/>
</dbReference>
<dbReference type="Pfam" id="PF03653">
    <property type="entry name" value="UPF0093"/>
    <property type="match status" value="1"/>
</dbReference>
<keyword evidence="7 14" id="KW-0812">Transmembrane</keyword>
<feature type="transmembrane region" description="Helical" evidence="14">
    <location>
        <begin position="78"/>
        <end position="98"/>
    </location>
</feature>
<evidence type="ECO:0000256" key="14">
    <source>
        <dbReference type="HAMAP-Rule" id="MF_02239"/>
    </source>
</evidence>
<evidence type="ECO:0000256" key="6">
    <source>
        <dbReference type="ARBA" id="ARBA00022617"/>
    </source>
</evidence>
<keyword evidence="9 14" id="KW-1133">Transmembrane helix</keyword>
<dbReference type="RefSeq" id="WP_353897583.1">
    <property type="nucleotide sequence ID" value="NZ_JBEVCJ010000032.1"/>
</dbReference>
<feature type="transmembrane region" description="Helical" evidence="14">
    <location>
        <begin position="50"/>
        <end position="72"/>
    </location>
</feature>
<proteinExistence type="inferred from homology"/>
<accession>A0ABV2BYJ2</accession>
<evidence type="ECO:0000256" key="11">
    <source>
        <dbReference type="ARBA" id="ARBA00023004"/>
    </source>
</evidence>
<keyword evidence="10 14" id="KW-0560">Oxidoreductase</keyword>
<feature type="binding site" description="axial binding residue" evidence="14">
    <location>
        <position position="84"/>
    </location>
    <ligand>
        <name>heme</name>
        <dbReference type="ChEBI" id="CHEBI:30413"/>
    </ligand>
    <ligandPart>
        <name>Fe</name>
        <dbReference type="ChEBI" id="CHEBI:18248"/>
    </ligandPart>
</feature>
<evidence type="ECO:0000256" key="9">
    <source>
        <dbReference type="ARBA" id="ARBA00022989"/>
    </source>
</evidence>
<comment type="similarity">
    <text evidence="3 14 15">Belongs to the HemJ family.</text>
</comment>
<reference evidence="16 17" key="1">
    <citation type="submission" date="2024-06" db="EMBL/GenBank/DDBJ databases">
        <authorList>
            <person name="Li F."/>
        </authorList>
    </citation>
    <scope>NUCLEOTIDE SEQUENCE [LARGE SCALE GENOMIC DNA]</scope>
    <source>
        <strain evidence="16 17">GXAS 311</strain>
    </source>
</reference>
<evidence type="ECO:0000256" key="10">
    <source>
        <dbReference type="ARBA" id="ARBA00023002"/>
    </source>
</evidence>
<keyword evidence="12 14" id="KW-0472">Membrane</keyword>
<dbReference type="EC" id="1.3.99.-" evidence="14 15"/>
<comment type="cofactor">
    <cofactor evidence="14 15">
        <name>heme b</name>
        <dbReference type="ChEBI" id="CHEBI:60344"/>
    </cofactor>
    <text evidence="14 15">Binds 1 heme b (iron(II)-protoporphyrin IX) group per subunit.</text>
</comment>
<evidence type="ECO:0000256" key="7">
    <source>
        <dbReference type="ARBA" id="ARBA00022692"/>
    </source>
</evidence>
<comment type="caution">
    <text evidence="16">The sequence shown here is derived from an EMBL/GenBank/DDBJ whole genome shotgun (WGS) entry which is preliminary data.</text>
</comment>
<evidence type="ECO:0000313" key="17">
    <source>
        <dbReference type="Proteomes" id="UP001548189"/>
    </source>
</evidence>
<keyword evidence="11 14" id="KW-0408">Iron</keyword>
<comment type="subunit">
    <text evidence="14">Homodimer.</text>
</comment>
<evidence type="ECO:0000256" key="1">
    <source>
        <dbReference type="ARBA" id="ARBA00004651"/>
    </source>
</evidence>
<comment type="function">
    <text evidence="14 15">Catalyzes the oxidation of protoporphyrinogen IX to protoporphyrin IX.</text>
</comment>
<comment type="catalytic activity">
    <reaction evidence="13 14 15">
        <text>protoporphyrinogen IX + 3 A = protoporphyrin IX + 3 AH2</text>
        <dbReference type="Rhea" id="RHEA:62000"/>
        <dbReference type="ChEBI" id="CHEBI:13193"/>
        <dbReference type="ChEBI" id="CHEBI:17499"/>
        <dbReference type="ChEBI" id="CHEBI:57306"/>
        <dbReference type="ChEBI" id="CHEBI:57307"/>
    </reaction>
</comment>
<name>A0ABV2BYJ2_9GAMM</name>
<evidence type="ECO:0000256" key="5">
    <source>
        <dbReference type="ARBA" id="ARBA00022475"/>
    </source>
</evidence>
<comment type="pathway">
    <text evidence="2 14 15">Porphyrin-containing compound metabolism; protoporphyrin-IX biosynthesis; protoporphyrin-IX from protoporphyrinogen-IX: step 1/1.</text>
</comment>
<evidence type="ECO:0000256" key="12">
    <source>
        <dbReference type="ARBA" id="ARBA00023136"/>
    </source>
</evidence>
<organism evidence="16 17">
    <name type="scientific">Aliikangiella maris</name>
    <dbReference type="NCBI Taxonomy" id="3162458"/>
    <lineage>
        <taxon>Bacteria</taxon>
        <taxon>Pseudomonadati</taxon>
        <taxon>Pseudomonadota</taxon>
        <taxon>Gammaproteobacteria</taxon>
        <taxon>Oceanospirillales</taxon>
        <taxon>Pleioneaceae</taxon>
        <taxon>Aliikangiella</taxon>
    </lineage>
</organism>
<comment type="subcellular location">
    <subcellularLocation>
        <location evidence="1 14">Cell membrane</location>
        <topology evidence="1 14">Multi-pass membrane protein</topology>
    </subcellularLocation>
</comment>
<keyword evidence="5 14" id="KW-1003">Cell membrane</keyword>
<evidence type="ECO:0000256" key="2">
    <source>
        <dbReference type="ARBA" id="ARBA00005073"/>
    </source>
</evidence>
<gene>
    <name evidence="16" type="ORF">ABVT43_17790</name>
</gene>
<evidence type="ECO:0000256" key="15">
    <source>
        <dbReference type="PIRNR" id="PIRNR004638"/>
    </source>
</evidence>
<evidence type="ECO:0000256" key="13">
    <source>
        <dbReference type="ARBA" id="ARBA00048390"/>
    </source>
</evidence>
<dbReference type="PANTHER" id="PTHR40255">
    <property type="entry name" value="UPF0093 MEMBRANE PROTEIN SLR1790"/>
    <property type="match status" value="1"/>
</dbReference>
<evidence type="ECO:0000256" key="8">
    <source>
        <dbReference type="ARBA" id="ARBA00022723"/>
    </source>
</evidence>
<keyword evidence="17" id="KW-1185">Reference proteome</keyword>
<keyword evidence="6 14" id="KW-0349">Heme</keyword>
<evidence type="ECO:0000256" key="4">
    <source>
        <dbReference type="ARBA" id="ARBA00017504"/>
    </source>
</evidence>